<dbReference type="EMBL" id="LR796496">
    <property type="protein sequence ID" value="CAB4148346.1"/>
    <property type="molecule type" value="Genomic_DNA"/>
</dbReference>
<evidence type="ECO:0000313" key="9">
    <source>
        <dbReference type="EMBL" id="CAB4219924.1"/>
    </source>
</evidence>
<evidence type="ECO:0000313" key="6">
    <source>
        <dbReference type="EMBL" id="CAB4189550.1"/>
    </source>
</evidence>
<dbReference type="EMBL" id="LR797088">
    <property type="protein sequence ID" value="CAB4186204.1"/>
    <property type="molecule type" value="Genomic_DNA"/>
</dbReference>
<evidence type="ECO:0000313" key="8">
    <source>
        <dbReference type="EMBL" id="CAB4217690.1"/>
    </source>
</evidence>
<dbReference type="EMBL" id="LR796991">
    <property type="protein sequence ID" value="CAB4180500.1"/>
    <property type="molecule type" value="Genomic_DNA"/>
</dbReference>
<evidence type="ECO:0000313" key="2">
    <source>
        <dbReference type="EMBL" id="CAB4167671.1"/>
    </source>
</evidence>
<proteinExistence type="predicted"/>
<evidence type="ECO:0000313" key="5">
    <source>
        <dbReference type="EMBL" id="CAB4186204.1"/>
    </source>
</evidence>
<evidence type="ECO:0000313" key="4">
    <source>
        <dbReference type="EMBL" id="CAB4180500.1"/>
    </source>
</evidence>
<organism evidence="3">
    <name type="scientific">uncultured Caudovirales phage</name>
    <dbReference type="NCBI Taxonomy" id="2100421"/>
    <lineage>
        <taxon>Viruses</taxon>
        <taxon>Duplodnaviria</taxon>
        <taxon>Heunggongvirae</taxon>
        <taxon>Uroviricota</taxon>
        <taxon>Caudoviricetes</taxon>
        <taxon>Peduoviridae</taxon>
        <taxon>Maltschvirus</taxon>
        <taxon>Maltschvirus maltsch</taxon>
    </lineage>
</organism>
<protein>
    <submittedName>
        <fullName evidence="3">Uncharacterized protein</fullName>
    </submittedName>
</protein>
<evidence type="ECO:0000313" key="3">
    <source>
        <dbReference type="EMBL" id="CAB4174328.1"/>
    </source>
</evidence>
<dbReference type="EMBL" id="LR797145">
    <property type="protein sequence ID" value="CAB4189550.1"/>
    <property type="molecule type" value="Genomic_DNA"/>
</dbReference>
<dbReference type="EMBL" id="LR797192">
    <property type="protein sequence ID" value="CAB4192372.1"/>
    <property type="molecule type" value="Genomic_DNA"/>
</dbReference>
<reference evidence="3" key="1">
    <citation type="submission" date="2020-05" db="EMBL/GenBank/DDBJ databases">
        <authorList>
            <person name="Chiriac C."/>
            <person name="Salcher M."/>
            <person name="Ghai R."/>
            <person name="Kavagutti S V."/>
        </authorList>
    </citation>
    <scope>NUCLEOTIDE SEQUENCE</scope>
</reference>
<dbReference type="EMBL" id="LR798432">
    <property type="protein sequence ID" value="CAB5231202.1"/>
    <property type="molecule type" value="Genomic_DNA"/>
</dbReference>
<dbReference type="EMBL" id="LR797456">
    <property type="protein sequence ID" value="CAB4217690.1"/>
    <property type="molecule type" value="Genomic_DNA"/>
</dbReference>
<gene>
    <name evidence="4" type="ORF">UFOVP1036_39</name>
    <name evidence="5" type="ORF">UFOVP1132_28</name>
    <name evidence="6" type="ORF">UFOVP1190_3</name>
    <name evidence="7" type="ORF">UFOVP1248_23</name>
    <name evidence="8" type="ORF">UFOVP1493_64</name>
    <name evidence="10" type="ORF">UFOVP1584_34</name>
    <name evidence="9" type="ORF">UFOVP1635_31</name>
    <name evidence="1" type="ORF">UFOVP521_74</name>
    <name evidence="2" type="ORF">UFOVP856_46</name>
    <name evidence="3" type="ORF">UFOVP967_42</name>
</gene>
<accession>A0A6J5PYY6</accession>
<dbReference type="EMBL" id="LR797496">
    <property type="protein sequence ID" value="CAB4219924.1"/>
    <property type="molecule type" value="Genomic_DNA"/>
</dbReference>
<sequence>MSESSTTSTPDLYPLVYTYINSYIQENQGEIAWKAHNDGKGYEGRQPIDSVEWKLVSSFDKKIYLMLLEGVLEDFANYVTSIEVEGMPEETPESNA</sequence>
<evidence type="ECO:0000313" key="1">
    <source>
        <dbReference type="EMBL" id="CAB4148346.1"/>
    </source>
</evidence>
<dbReference type="EMBL" id="LR796910">
    <property type="protein sequence ID" value="CAB4174328.1"/>
    <property type="molecule type" value="Genomic_DNA"/>
</dbReference>
<evidence type="ECO:0000313" key="10">
    <source>
        <dbReference type="EMBL" id="CAB5231202.1"/>
    </source>
</evidence>
<dbReference type="EMBL" id="LR796811">
    <property type="protein sequence ID" value="CAB4167671.1"/>
    <property type="molecule type" value="Genomic_DNA"/>
</dbReference>
<name>A0A6J5PYY6_9CAUD</name>
<evidence type="ECO:0000313" key="7">
    <source>
        <dbReference type="EMBL" id="CAB4192372.1"/>
    </source>
</evidence>